<feature type="region of interest" description="Disordered" evidence="1">
    <location>
        <begin position="1"/>
        <end position="21"/>
    </location>
</feature>
<dbReference type="RefSeq" id="WP_005964734.1">
    <property type="nucleotide sequence ID" value="NZ_CP040505.1"/>
</dbReference>
<dbReference type="PATRIC" id="fig|888050.3.peg.1741"/>
<sequence>MTIENSSDSPLDSSCDSSLPSSRQIALANVVVDIEKTAARLGWDHAPSLYALVATRTLLDQPGLPADIAAQVRKGWDGSEEHLSAIVQEDLAEDELEEMLARLAWPPQVQGAALTVERLVVPPEVEEQAPEDPEEALKFISNHPSRTDVRLAVGALRSGESWCALRTKTFDSDDKVGQGSNLLPNLVEALLLSLDTEGTVETEGTPDEPRSE</sequence>
<reference evidence="2 3" key="1">
    <citation type="submission" date="2013-03" db="EMBL/GenBank/DDBJ databases">
        <title>Reference genome for the Human Microbiome Project.</title>
        <authorList>
            <person name="Aqrawi P."/>
            <person name="Ayvaz T."/>
            <person name="Bess C."/>
            <person name="Blankenburg K."/>
            <person name="Coyle M."/>
            <person name="Deng J."/>
            <person name="Forbes L."/>
            <person name="Fowler G."/>
            <person name="Francisco L."/>
            <person name="Fu Q."/>
            <person name="Gibbs R."/>
            <person name="Gross S."/>
            <person name="Gubbala S."/>
            <person name="Hale W."/>
            <person name="Hemphill L."/>
            <person name="Highlander S."/>
            <person name="Hirani K."/>
            <person name="Jackson L."/>
            <person name="Jakkamsetti A."/>
            <person name="Javaid M."/>
            <person name="Jayaseelan J.C."/>
            <person name="Jiang H."/>
            <person name="Joshi V."/>
            <person name="Korchina V."/>
            <person name="Kovar C."/>
            <person name="Lara F."/>
            <person name="Lee S."/>
            <person name="Liu Y."/>
            <person name="Mata R."/>
            <person name="Mathew T."/>
            <person name="Munidasa M."/>
            <person name="Muzny D."/>
            <person name="Nazareth L."/>
            <person name="Ngo R."/>
            <person name="Nguyen L."/>
            <person name="Nguyen N."/>
            <person name="Okwuonu G."/>
            <person name="Ongeri F."/>
            <person name="Palculict T."/>
            <person name="Patil S."/>
            <person name="Petrosino J."/>
            <person name="Pham C."/>
            <person name="Pham P."/>
            <person name="Pu L.-L."/>
            <person name="Qin X."/>
            <person name="Qu J."/>
            <person name="Reid J."/>
            <person name="Ross M."/>
            <person name="Ruth R."/>
            <person name="Saada N."/>
            <person name="San Lucas F."/>
            <person name="Santibanez J."/>
            <person name="Shang Y."/>
            <person name="Simmons D."/>
            <person name="Song X.-Z."/>
            <person name="Tang L.-Y."/>
            <person name="Thornton R."/>
            <person name="Warren J."/>
            <person name="Weissenberger G."/>
            <person name="Wilczek-Boney K."/>
            <person name="Worley K."/>
            <person name="Youmans B."/>
            <person name="Zhang J."/>
            <person name="Zhang L."/>
            <person name="Zhao Z."/>
            <person name="Zhou C."/>
            <person name="Zhu D."/>
            <person name="Zhu Y."/>
        </authorList>
    </citation>
    <scope>NUCLEOTIDE SEQUENCE [LARGE SCALE GENOMIC DNA]</scope>
    <source>
        <strain evidence="2 3">F0333</strain>
    </source>
</reference>
<proteinExistence type="predicted"/>
<protein>
    <submittedName>
        <fullName evidence="2">Uncharacterized protein</fullName>
    </submittedName>
</protein>
<evidence type="ECO:0000313" key="2">
    <source>
        <dbReference type="EMBL" id="ENO17414.1"/>
    </source>
</evidence>
<accession>N6WAY3</accession>
<keyword evidence="3" id="KW-1185">Reference proteome</keyword>
<name>N6WAY3_9ACTO</name>
<evidence type="ECO:0000313" key="3">
    <source>
        <dbReference type="Proteomes" id="UP000013015"/>
    </source>
</evidence>
<dbReference type="STRING" id="888050.HMPREF9004_1820"/>
<organism evidence="2 3">
    <name type="scientific">Schaalia cardiffensis F0333</name>
    <dbReference type="NCBI Taxonomy" id="888050"/>
    <lineage>
        <taxon>Bacteria</taxon>
        <taxon>Bacillati</taxon>
        <taxon>Actinomycetota</taxon>
        <taxon>Actinomycetes</taxon>
        <taxon>Actinomycetales</taxon>
        <taxon>Actinomycetaceae</taxon>
        <taxon>Schaalia</taxon>
    </lineage>
</organism>
<dbReference type="eggNOG" id="ENOG5032TUF">
    <property type="taxonomic scope" value="Bacteria"/>
</dbReference>
<dbReference type="AlphaFoldDB" id="N6WAY3"/>
<dbReference type="Proteomes" id="UP000013015">
    <property type="component" value="Unassembled WGS sequence"/>
</dbReference>
<dbReference type="EMBL" id="AQHZ01000028">
    <property type="protein sequence ID" value="ENO17414.1"/>
    <property type="molecule type" value="Genomic_DNA"/>
</dbReference>
<dbReference type="OrthoDB" id="3266223at2"/>
<dbReference type="HOGENOM" id="CLU_094573_0_0_11"/>
<evidence type="ECO:0000256" key="1">
    <source>
        <dbReference type="SAM" id="MobiDB-lite"/>
    </source>
</evidence>
<comment type="caution">
    <text evidence="2">The sequence shown here is derived from an EMBL/GenBank/DDBJ whole genome shotgun (WGS) entry which is preliminary data.</text>
</comment>
<dbReference type="NCBIfam" id="NF040618">
    <property type="entry name" value="PPA1309_fam"/>
    <property type="match status" value="1"/>
</dbReference>
<dbReference type="InterPro" id="IPR047681">
    <property type="entry name" value="PPA1309-like"/>
</dbReference>
<gene>
    <name evidence="2" type="ORF">HMPREF9004_1820</name>
</gene>